<dbReference type="Gene3D" id="3.90.1600.10">
    <property type="entry name" value="Palm domain of DNA polymerase"/>
    <property type="match status" value="1"/>
</dbReference>
<gene>
    <name evidence="11" type="ORF">FWILDA_LOCUS9166</name>
</gene>
<evidence type="ECO:0000256" key="5">
    <source>
        <dbReference type="ARBA" id="ARBA00023235"/>
    </source>
</evidence>
<dbReference type="FunFam" id="3.90.15.10:FF:000002">
    <property type="entry name" value="DNA topoisomerase I"/>
    <property type="match status" value="1"/>
</dbReference>
<dbReference type="FunFam" id="1.10.10.41:FF:000001">
    <property type="entry name" value="DNA topoisomerase I"/>
    <property type="match status" value="1"/>
</dbReference>
<dbReference type="Gene3D" id="1.10.10.41">
    <property type="entry name" value="Yeast DNA topoisomerase - domain 1"/>
    <property type="match status" value="1"/>
</dbReference>
<dbReference type="Pfam" id="PF02919">
    <property type="entry name" value="Topoisom_I_N"/>
    <property type="match status" value="1"/>
</dbReference>
<keyword evidence="12" id="KW-1185">Reference proteome</keyword>
<dbReference type="InterPro" id="IPR023211">
    <property type="entry name" value="DNA_pol_palm_dom_sf"/>
</dbReference>
<dbReference type="SMART" id="SM00435">
    <property type="entry name" value="TOPEUc"/>
    <property type="match status" value="1"/>
</dbReference>
<keyword evidence="4 6" id="KW-0238">DNA-binding</keyword>
<feature type="compositionally biased region" description="Basic and acidic residues" evidence="9">
    <location>
        <begin position="117"/>
        <end position="145"/>
    </location>
</feature>
<dbReference type="PROSITE" id="PS00176">
    <property type="entry name" value="TOPO_IB_1"/>
    <property type="match status" value="1"/>
</dbReference>
<name>A0A9W4SSG4_9GLOM</name>
<dbReference type="PANTHER" id="PTHR10290">
    <property type="entry name" value="DNA TOPOISOMERASE I"/>
    <property type="match status" value="1"/>
</dbReference>
<dbReference type="InterPro" id="IPR013034">
    <property type="entry name" value="DNA_topo_DNA_db_N_dom1"/>
</dbReference>
<dbReference type="Gene3D" id="1.10.132.10">
    <property type="match status" value="1"/>
</dbReference>
<comment type="function">
    <text evidence="7">Releases the supercoiling and torsional tension of DNA introduced during the DNA replication and transcription by transiently cleaving and rejoining one strand of the DNA duplex. Introduces a single-strand break via transesterification at the specific target site 5'-[CT]CCTTp site in duplex DNA. The scissile phosphodiester is attacked by the catalytic tyrosine of the enzyme, resulting in the formation of a DNA-(3'-phosphotyrosyl)-enzyme intermediate and the expulsion of a 5'-OH DNA strand. The free DNA strand then undergoes passage around the unbroken strand thus removing DNA supercoils. Finally, in the religation step, the DNA 5'-OH attacks the covalent intermediate to expel the active-site tyrosine and restore the DNA phosphodiester backbone.</text>
</comment>
<dbReference type="GO" id="GO:0006338">
    <property type="term" value="P:chromatin remodeling"/>
    <property type="evidence" value="ECO:0007669"/>
    <property type="project" value="UniProtKB-ARBA"/>
</dbReference>
<dbReference type="EC" id="5.6.2.1" evidence="7"/>
<feature type="compositionally biased region" description="Basic and acidic residues" evidence="9">
    <location>
        <begin position="273"/>
        <end position="283"/>
    </location>
</feature>
<dbReference type="PANTHER" id="PTHR10290:SF3">
    <property type="entry name" value="DNA TOPOISOMERASE 1"/>
    <property type="match status" value="1"/>
</dbReference>
<dbReference type="GO" id="GO:0003917">
    <property type="term" value="F:DNA topoisomerase type I (single strand cut, ATP-independent) activity"/>
    <property type="evidence" value="ECO:0007669"/>
    <property type="project" value="UniProtKB-UniRule"/>
</dbReference>
<dbReference type="InterPro" id="IPR018521">
    <property type="entry name" value="TopoIB_AS"/>
</dbReference>
<dbReference type="InterPro" id="IPR036202">
    <property type="entry name" value="TopoI_DNA-bd_euk_N_sf"/>
</dbReference>
<dbReference type="SUPFAM" id="SSF56349">
    <property type="entry name" value="DNA breaking-rejoining enzymes"/>
    <property type="match status" value="1"/>
</dbReference>
<dbReference type="InterPro" id="IPR013499">
    <property type="entry name" value="TopoI_euk"/>
</dbReference>
<proteinExistence type="inferred from homology"/>
<dbReference type="GO" id="GO:0006260">
    <property type="term" value="P:DNA replication"/>
    <property type="evidence" value="ECO:0007669"/>
    <property type="project" value="TreeGrafter"/>
</dbReference>
<dbReference type="InterPro" id="IPR014711">
    <property type="entry name" value="TopoI_cat_a-hlx-sub_euk"/>
</dbReference>
<dbReference type="InterPro" id="IPR051062">
    <property type="entry name" value="Topoisomerase_IB"/>
</dbReference>
<feature type="domain" description="DNA topoisomerase I eukaryotic-type" evidence="10">
    <location>
        <begin position="432"/>
        <end position="881"/>
    </location>
</feature>
<dbReference type="InterPro" id="IPR025834">
    <property type="entry name" value="TopoI_C_dom"/>
</dbReference>
<dbReference type="SUPFAM" id="SSF56672">
    <property type="entry name" value="DNA/RNA polymerases"/>
    <property type="match status" value="1"/>
</dbReference>
<feature type="coiled-coil region" evidence="8">
    <location>
        <begin position="794"/>
        <end position="855"/>
    </location>
</feature>
<accession>A0A9W4SSG4</accession>
<feature type="compositionally biased region" description="Low complexity" evidence="9">
    <location>
        <begin position="244"/>
        <end position="255"/>
    </location>
</feature>
<keyword evidence="3 6" id="KW-0799">Topoisomerase</keyword>
<dbReference type="PROSITE" id="PS52038">
    <property type="entry name" value="TOPO_IB_2"/>
    <property type="match status" value="1"/>
</dbReference>
<dbReference type="SUPFAM" id="SSF56741">
    <property type="entry name" value="Eukaryotic DNA topoisomerase I, N-terminal DNA-binding fragment"/>
    <property type="match status" value="1"/>
</dbReference>
<dbReference type="Pfam" id="PF01028">
    <property type="entry name" value="Topoisom_I"/>
    <property type="match status" value="1"/>
</dbReference>
<evidence type="ECO:0000313" key="11">
    <source>
        <dbReference type="EMBL" id="CAI2179593.1"/>
    </source>
</evidence>
<feature type="region of interest" description="Disordered" evidence="9">
    <location>
        <begin position="1"/>
        <end position="283"/>
    </location>
</feature>
<dbReference type="Gene3D" id="3.90.15.10">
    <property type="entry name" value="Topoisomerase I, Chain A, domain 3"/>
    <property type="match status" value="1"/>
</dbReference>
<feature type="non-terminal residue" evidence="11">
    <location>
        <position position="992"/>
    </location>
</feature>
<dbReference type="CDD" id="cd00660">
    <property type="entry name" value="Topoisomer_IB_N"/>
    <property type="match status" value="1"/>
</dbReference>
<feature type="active site" description="O-(3'-phospho-DNA)-tyrosine intermediate" evidence="6">
    <location>
        <position position="867"/>
    </location>
</feature>
<dbReference type="EMBL" id="CAMKVN010002110">
    <property type="protein sequence ID" value="CAI2179593.1"/>
    <property type="molecule type" value="Genomic_DNA"/>
</dbReference>
<dbReference type="Pfam" id="PF14370">
    <property type="entry name" value="Topo_C_assoc"/>
    <property type="match status" value="1"/>
</dbReference>
<sequence length="992" mass="114458">MKQTNGRKAPATRGVKPTEKSNGQAKDVTIKQEDSNDFEDQPVRRRPKKKIIIESEESESDVPIAKRVAAKDNKSSVNSLPDKGKQPKASTSSLKQTILPVKKEEPVNSKKAKRKRPDSDSEGDAKVTQKKAIKTEKKVETKEAESESESVPIVKNLGKVNGKKQAVKVKVEPSDSESDVPLGKRVNKGKQSATPNKRTTRATTTKGQVKQASKTQKANDTKAKRKRNDSDSEFDEKNEKKVPVKSAVKNAVKKASPQRKRKKEDSATPEEETSQKKKVENAKGDGTVKWKTLEHNGVYFPPDYVPHKIKMKYNGKEVYLEPEAEEVATFYAAVIKTEHVENPTFNENFFRDFKTILAKSSKNPSIDGFEKCDFTPIFDHLEREKEKRKAMSKEEKQRLKEEKLQLEEKYGFCYLDGRKQKVGNFRIEPPGLFRGRGKHPKTGSLKLRVQPEQVTINIGKDVKVPKPPAGHSWNKVIHDNTVTWLATWKENVNENIKYVFLAANSSLKGQSDLKKFEKARELKDIVAKIRQDYNRDMKSKTTATRQRATAMYFIDRLALRAGNEKKEGEEADTVGCCSLRFEHIKLEPPNTVHFDFLGKDSIRYQNTVTVDPQVYKNLRIFRRNSETEKDQLFDRVTTQELNKHLSSYMDGLTAKVFRTYNASYTFQEQLKNTPVDGSVIEKILAYNRANREVAILCNHQRTVSKTFDNQMNRIEDKIRALKYQRMRLKKTLLTLDPKLKRKKPELDEPESDLGEEWCEEYEQHLEEKDKERIRKKFEKDNEKRIEEGKKSLSESELNAQLKDAEDKTKQFIKERKTGKIDVKKTQTVDKVVSQIEKINEKIKATNLTKVEKEENKTTALGTSKINYIDPRISAAWCYKYEVPIDKIFNRSLRDKFKWAMEVDKNWLSQINNYREVASIAHVSLFDSHYRVNRMKEQNLLNSYVFKRDMIETRRPVTGLDFASLYPSFIMAYNLSPDKIILIHREADIVEKN</sequence>
<dbReference type="GO" id="GO:0003677">
    <property type="term" value="F:DNA binding"/>
    <property type="evidence" value="ECO:0007669"/>
    <property type="project" value="UniProtKB-UniRule"/>
</dbReference>
<dbReference type="InterPro" id="IPR043502">
    <property type="entry name" value="DNA/RNA_pol_sf"/>
</dbReference>
<evidence type="ECO:0000256" key="9">
    <source>
        <dbReference type="SAM" id="MobiDB-lite"/>
    </source>
</evidence>
<evidence type="ECO:0000256" key="6">
    <source>
        <dbReference type="PROSITE-ProRule" id="PRU01382"/>
    </source>
</evidence>
<keyword evidence="5 6" id="KW-0413">Isomerase</keyword>
<dbReference type="InterPro" id="IPR014727">
    <property type="entry name" value="TopoI_cat_a/b-sub_euk"/>
</dbReference>
<dbReference type="InterPro" id="IPR001631">
    <property type="entry name" value="TopoI"/>
</dbReference>
<dbReference type="Proteomes" id="UP001153678">
    <property type="component" value="Unassembled WGS sequence"/>
</dbReference>
<evidence type="ECO:0000256" key="2">
    <source>
        <dbReference type="ARBA" id="ARBA00006645"/>
    </source>
</evidence>
<organism evidence="11 12">
    <name type="scientific">Funneliformis geosporum</name>
    <dbReference type="NCBI Taxonomy" id="1117311"/>
    <lineage>
        <taxon>Eukaryota</taxon>
        <taxon>Fungi</taxon>
        <taxon>Fungi incertae sedis</taxon>
        <taxon>Mucoromycota</taxon>
        <taxon>Glomeromycotina</taxon>
        <taxon>Glomeromycetes</taxon>
        <taxon>Glomerales</taxon>
        <taxon>Glomeraceae</taxon>
        <taxon>Funneliformis</taxon>
    </lineage>
</organism>
<dbReference type="GO" id="GO:0006265">
    <property type="term" value="P:DNA topological change"/>
    <property type="evidence" value="ECO:0007669"/>
    <property type="project" value="UniProtKB-UniRule"/>
</dbReference>
<feature type="compositionally biased region" description="Polar residues" evidence="9">
    <location>
        <begin position="207"/>
        <end position="216"/>
    </location>
</feature>
<comment type="catalytic activity">
    <reaction evidence="1 6 7">
        <text>ATP-independent breakage of single-stranded DNA, followed by passage and rejoining.</text>
        <dbReference type="EC" id="5.6.2.1"/>
    </reaction>
</comment>
<dbReference type="OrthoDB" id="47179at2759"/>
<keyword evidence="8" id="KW-0175">Coiled coil</keyword>
<evidence type="ECO:0000313" key="12">
    <source>
        <dbReference type="Proteomes" id="UP001153678"/>
    </source>
</evidence>
<feature type="coiled-coil region" evidence="8">
    <location>
        <begin position="382"/>
        <end position="409"/>
    </location>
</feature>
<dbReference type="InterPro" id="IPR011010">
    <property type="entry name" value="DNA_brk_join_enz"/>
</dbReference>
<dbReference type="FunFam" id="2.170.11.10:FF:000001">
    <property type="entry name" value="DNA topoisomerase I"/>
    <property type="match status" value="1"/>
</dbReference>
<dbReference type="AlphaFoldDB" id="A0A9W4SSG4"/>
<evidence type="ECO:0000259" key="10">
    <source>
        <dbReference type="SMART" id="SM00435"/>
    </source>
</evidence>
<dbReference type="GO" id="GO:0007059">
    <property type="term" value="P:chromosome segregation"/>
    <property type="evidence" value="ECO:0007669"/>
    <property type="project" value="TreeGrafter"/>
</dbReference>
<dbReference type="PRINTS" id="PR00416">
    <property type="entry name" value="EUTPISMRASEI"/>
</dbReference>
<dbReference type="GO" id="GO:0005730">
    <property type="term" value="C:nucleolus"/>
    <property type="evidence" value="ECO:0007669"/>
    <property type="project" value="TreeGrafter"/>
</dbReference>
<evidence type="ECO:0000256" key="1">
    <source>
        <dbReference type="ARBA" id="ARBA00000213"/>
    </source>
</evidence>
<evidence type="ECO:0000256" key="4">
    <source>
        <dbReference type="ARBA" id="ARBA00023125"/>
    </source>
</evidence>
<evidence type="ECO:0000256" key="8">
    <source>
        <dbReference type="SAM" id="Coils"/>
    </source>
</evidence>
<dbReference type="GO" id="GO:0005694">
    <property type="term" value="C:chromosome"/>
    <property type="evidence" value="ECO:0007669"/>
    <property type="project" value="InterPro"/>
</dbReference>
<evidence type="ECO:0000256" key="3">
    <source>
        <dbReference type="ARBA" id="ARBA00023029"/>
    </source>
</evidence>
<dbReference type="InterPro" id="IPR008336">
    <property type="entry name" value="TopoI_DNA-bd_euk"/>
</dbReference>
<comment type="similarity">
    <text evidence="2 6 7">Belongs to the type IB topoisomerase family.</text>
</comment>
<reference evidence="11" key="1">
    <citation type="submission" date="2022-08" db="EMBL/GenBank/DDBJ databases">
        <authorList>
            <person name="Kallberg Y."/>
            <person name="Tangrot J."/>
            <person name="Rosling A."/>
        </authorList>
    </citation>
    <scope>NUCLEOTIDE SEQUENCE</scope>
    <source>
        <strain evidence="11">Wild A</strain>
    </source>
</reference>
<dbReference type="CDD" id="cd00659">
    <property type="entry name" value="Topo_IB_C"/>
    <property type="match status" value="1"/>
</dbReference>
<dbReference type="InterPro" id="IPR013030">
    <property type="entry name" value="DNA_topo_DNA_db_N_dom2"/>
</dbReference>
<dbReference type="Gene3D" id="2.170.11.10">
    <property type="entry name" value="DNA Topoisomerase I, domain 2"/>
    <property type="match status" value="1"/>
</dbReference>
<feature type="compositionally biased region" description="Low complexity" evidence="9">
    <location>
        <begin position="193"/>
        <end position="206"/>
    </location>
</feature>
<protein>
    <recommendedName>
        <fullName evidence="7">DNA topoisomerase I</fullName>
        <ecNumber evidence="7">5.6.2.1</ecNumber>
    </recommendedName>
    <alternativeName>
        <fullName evidence="7">DNA topoisomerase 1</fullName>
    </alternativeName>
</protein>
<dbReference type="InterPro" id="IPR013500">
    <property type="entry name" value="TopoI_cat_euk"/>
</dbReference>
<comment type="caution">
    <text evidence="11">The sequence shown here is derived from an EMBL/GenBank/DDBJ whole genome shotgun (WGS) entry which is preliminary data.</text>
</comment>
<evidence type="ECO:0000256" key="7">
    <source>
        <dbReference type="RuleBase" id="RU365101"/>
    </source>
</evidence>